<dbReference type="InterPro" id="IPR050090">
    <property type="entry name" value="Tyrosine_recombinase_XerCD"/>
</dbReference>
<dbReference type="PANTHER" id="PTHR30349:SF41">
    <property type="entry name" value="INTEGRASE_RECOMBINASE PROTEIN MJ0367-RELATED"/>
    <property type="match status" value="1"/>
</dbReference>
<name>R5ZR24_9FIRM</name>
<sequence>MEKRQDNNPYLLPNSNATGYGVSSENLNYIRRLPKKEQCNWWQNKEIIGTGHMDNSSIESIIRKLGKKAGVEKTHPHRFRRTGATFALRRGMPIEQVSKLLGHESIETTQIYLDISESELEQSHKKYV</sequence>
<dbReference type="Proteomes" id="UP000018175">
    <property type="component" value="Unassembled WGS sequence"/>
</dbReference>
<dbReference type="InterPro" id="IPR002104">
    <property type="entry name" value="Integrase_catalytic"/>
</dbReference>
<reference evidence="5" key="1">
    <citation type="submission" date="2012-11" db="EMBL/GenBank/DDBJ databases">
        <title>Dependencies among metagenomic species, viruses, plasmids and units of genetic variation.</title>
        <authorList>
            <person name="Nielsen H.B."/>
            <person name="Almeida M."/>
            <person name="Juncker A.S."/>
            <person name="Rasmussen S."/>
            <person name="Li J."/>
            <person name="Sunagawa S."/>
            <person name="Plichta D."/>
            <person name="Gautier L."/>
            <person name="Le Chatelier E."/>
            <person name="Peletier E."/>
            <person name="Bonde I."/>
            <person name="Nielsen T."/>
            <person name="Manichanh C."/>
            <person name="Arumugam M."/>
            <person name="Batto J."/>
            <person name="Santos M.B.Q.D."/>
            <person name="Blom N."/>
            <person name="Borruel N."/>
            <person name="Burgdorf K.S."/>
            <person name="Boumezbeur F."/>
            <person name="Casellas F."/>
            <person name="Dore J."/>
            <person name="Guarner F."/>
            <person name="Hansen T."/>
            <person name="Hildebrand F."/>
            <person name="Kaas R.S."/>
            <person name="Kennedy S."/>
            <person name="Kristiansen K."/>
            <person name="Kultima J.R."/>
            <person name="Leonard P."/>
            <person name="Levenez F."/>
            <person name="Lund O."/>
            <person name="Moumen B."/>
            <person name="Le Paslier D."/>
            <person name="Pons N."/>
            <person name="Pedersen O."/>
            <person name="Prifti E."/>
            <person name="Qin J."/>
            <person name="Raes J."/>
            <person name="Tap J."/>
            <person name="Tims S."/>
            <person name="Ussery D.W."/>
            <person name="Yamada T."/>
            <person name="MetaHit consortium"/>
            <person name="Renault P."/>
            <person name="Sicheritz-Ponten T."/>
            <person name="Bork P."/>
            <person name="Wang J."/>
            <person name="Brunak S."/>
            <person name="Ehrlich S.D."/>
        </authorList>
    </citation>
    <scope>NUCLEOTIDE SEQUENCE [LARGE SCALE GENOMIC DNA]</scope>
</reference>
<protein>
    <submittedName>
        <fullName evidence="5">Site-specific recombinase phage integrase family</fullName>
    </submittedName>
</protein>
<dbReference type="GO" id="GO:0003677">
    <property type="term" value="F:DNA binding"/>
    <property type="evidence" value="ECO:0007669"/>
    <property type="project" value="UniProtKB-KW"/>
</dbReference>
<dbReference type="SUPFAM" id="SSF56349">
    <property type="entry name" value="DNA breaking-rejoining enzymes"/>
    <property type="match status" value="1"/>
</dbReference>
<evidence type="ECO:0000256" key="2">
    <source>
        <dbReference type="ARBA" id="ARBA00023125"/>
    </source>
</evidence>
<dbReference type="InterPro" id="IPR011010">
    <property type="entry name" value="DNA_brk_join_enz"/>
</dbReference>
<dbReference type="InterPro" id="IPR013762">
    <property type="entry name" value="Integrase-like_cat_sf"/>
</dbReference>
<accession>R5ZR24</accession>
<keyword evidence="3" id="KW-0233">DNA recombination</keyword>
<dbReference type="AlphaFoldDB" id="R5ZR24"/>
<organism evidence="5">
    <name type="scientific">Lachnospira eligens CAG:72</name>
    <dbReference type="NCBI Taxonomy" id="1263077"/>
    <lineage>
        <taxon>Bacteria</taxon>
        <taxon>Bacillati</taxon>
        <taxon>Bacillota</taxon>
        <taxon>Clostridia</taxon>
        <taxon>Lachnospirales</taxon>
        <taxon>Lachnospiraceae</taxon>
        <taxon>Lachnospira</taxon>
    </lineage>
</organism>
<dbReference type="GO" id="GO:0006310">
    <property type="term" value="P:DNA recombination"/>
    <property type="evidence" value="ECO:0007669"/>
    <property type="project" value="UniProtKB-KW"/>
</dbReference>
<dbReference type="Gene3D" id="1.10.443.10">
    <property type="entry name" value="Intergrase catalytic core"/>
    <property type="match status" value="1"/>
</dbReference>
<feature type="domain" description="Tyr recombinase" evidence="4">
    <location>
        <begin position="1"/>
        <end position="125"/>
    </location>
</feature>
<dbReference type="GO" id="GO:0015074">
    <property type="term" value="P:DNA integration"/>
    <property type="evidence" value="ECO:0007669"/>
    <property type="project" value="InterPro"/>
</dbReference>
<dbReference type="Pfam" id="PF00589">
    <property type="entry name" value="Phage_integrase"/>
    <property type="match status" value="1"/>
</dbReference>
<evidence type="ECO:0000313" key="5">
    <source>
        <dbReference type="EMBL" id="CDA38969.1"/>
    </source>
</evidence>
<keyword evidence="2" id="KW-0238">DNA-binding</keyword>
<dbReference type="EMBL" id="CBBU010000035">
    <property type="protein sequence ID" value="CDA38969.1"/>
    <property type="molecule type" value="Genomic_DNA"/>
</dbReference>
<evidence type="ECO:0000259" key="4">
    <source>
        <dbReference type="PROSITE" id="PS51898"/>
    </source>
</evidence>
<proteinExistence type="inferred from homology"/>
<dbReference type="PANTHER" id="PTHR30349">
    <property type="entry name" value="PHAGE INTEGRASE-RELATED"/>
    <property type="match status" value="1"/>
</dbReference>
<evidence type="ECO:0000256" key="3">
    <source>
        <dbReference type="ARBA" id="ARBA00023172"/>
    </source>
</evidence>
<comment type="similarity">
    <text evidence="1">Belongs to the 'phage' integrase family.</text>
</comment>
<gene>
    <name evidence="5" type="ORF">BN765_00096</name>
</gene>
<dbReference type="PROSITE" id="PS51898">
    <property type="entry name" value="TYR_RECOMBINASE"/>
    <property type="match status" value="1"/>
</dbReference>
<evidence type="ECO:0000256" key="1">
    <source>
        <dbReference type="ARBA" id="ARBA00008857"/>
    </source>
</evidence>
<comment type="caution">
    <text evidence="5">The sequence shown here is derived from an EMBL/GenBank/DDBJ whole genome shotgun (WGS) entry which is preliminary data.</text>
</comment>